<dbReference type="InterPro" id="IPR007829">
    <property type="entry name" value="TM2"/>
</dbReference>
<reference evidence="10" key="1">
    <citation type="journal article" date="2019" name="Int. J. Syst. Evol. Microbiol.">
        <title>The Global Catalogue of Microorganisms (GCM) 10K type strain sequencing project: providing services to taxonomists for standard genome sequencing and annotation.</title>
        <authorList>
            <consortium name="The Broad Institute Genomics Platform"/>
            <consortium name="The Broad Institute Genome Sequencing Center for Infectious Disease"/>
            <person name="Wu L."/>
            <person name="Ma J."/>
        </authorList>
    </citation>
    <scope>NUCLEOTIDE SEQUENCE [LARGE SCALE GENOMIC DNA]</scope>
    <source>
        <strain evidence="10">ZS-35-S2</strain>
    </source>
</reference>
<evidence type="ECO:0000313" key="10">
    <source>
        <dbReference type="Proteomes" id="UP001596203"/>
    </source>
</evidence>
<dbReference type="EMBL" id="JBHSPR010000060">
    <property type="protein sequence ID" value="MFC6022356.1"/>
    <property type="molecule type" value="Genomic_DNA"/>
</dbReference>
<evidence type="ECO:0000256" key="4">
    <source>
        <dbReference type="ARBA" id="ARBA00022989"/>
    </source>
</evidence>
<comment type="caution">
    <text evidence="9">The sequence shown here is derived from an EMBL/GenBank/DDBJ whole genome shotgun (WGS) entry which is preliminary data.</text>
</comment>
<dbReference type="RefSeq" id="WP_377431870.1">
    <property type="nucleotide sequence ID" value="NZ_JBHSPR010000060.1"/>
</dbReference>
<dbReference type="InterPro" id="IPR050932">
    <property type="entry name" value="TM2D1-3-like"/>
</dbReference>
<organism evidence="9 10">
    <name type="scientific">Plantactinospora solaniradicis</name>
    <dbReference type="NCBI Taxonomy" id="1723736"/>
    <lineage>
        <taxon>Bacteria</taxon>
        <taxon>Bacillati</taxon>
        <taxon>Actinomycetota</taxon>
        <taxon>Actinomycetes</taxon>
        <taxon>Micromonosporales</taxon>
        <taxon>Micromonosporaceae</taxon>
        <taxon>Plantactinospora</taxon>
    </lineage>
</organism>
<proteinExistence type="predicted"/>
<protein>
    <submittedName>
        <fullName evidence="9">TM2 domain-containing protein</fullName>
    </submittedName>
</protein>
<feature type="transmembrane region" description="Helical" evidence="7">
    <location>
        <begin position="42"/>
        <end position="64"/>
    </location>
</feature>
<keyword evidence="5 7" id="KW-0472">Membrane</keyword>
<evidence type="ECO:0000256" key="7">
    <source>
        <dbReference type="SAM" id="Phobius"/>
    </source>
</evidence>
<evidence type="ECO:0000256" key="3">
    <source>
        <dbReference type="ARBA" id="ARBA00022729"/>
    </source>
</evidence>
<keyword evidence="3" id="KW-0732">Signal</keyword>
<name>A0ABW1KKZ1_9ACTN</name>
<evidence type="ECO:0000256" key="6">
    <source>
        <dbReference type="ARBA" id="ARBA00023180"/>
    </source>
</evidence>
<dbReference type="PANTHER" id="PTHR21016:SF7">
    <property type="entry name" value="TM2 DOMAIN-CONTAINING PROTEIN 3"/>
    <property type="match status" value="1"/>
</dbReference>
<accession>A0ABW1KKZ1</accession>
<dbReference type="Pfam" id="PF05154">
    <property type="entry name" value="TM2"/>
    <property type="match status" value="1"/>
</dbReference>
<evidence type="ECO:0000259" key="8">
    <source>
        <dbReference type="Pfam" id="PF05154"/>
    </source>
</evidence>
<feature type="domain" description="TM2" evidence="8">
    <location>
        <begin position="13"/>
        <end position="60"/>
    </location>
</feature>
<sequence>MSTTTAGPGVGHRSWLVAVLLCFFLGGFGVHRFYVGKIGTGVLMILTFGGLGIWVLIDFIMILIGKFTDKEGLALAR</sequence>
<gene>
    <name evidence="9" type="ORF">ACFP2T_40145</name>
</gene>
<keyword evidence="4 7" id="KW-1133">Transmembrane helix</keyword>
<evidence type="ECO:0000256" key="1">
    <source>
        <dbReference type="ARBA" id="ARBA00004141"/>
    </source>
</evidence>
<keyword evidence="6" id="KW-0325">Glycoprotein</keyword>
<keyword evidence="2 7" id="KW-0812">Transmembrane</keyword>
<feature type="transmembrane region" description="Helical" evidence="7">
    <location>
        <begin position="15"/>
        <end position="35"/>
    </location>
</feature>
<evidence type="ECO:0000256" key="2">
    <source>
        <dbReference type="ARBA" id="ARBA00022692"/>
    </source>
</evidence>
<dbReference type="Proteomes" id="UP001596203">
    <property type="component" value="Unassembled WGS sequence"/>
</dbReference>
<evidence type="ECO:0000313" key="9">
    <source>
        <dbReference type="EMBL" id="MFC6022356.1"/>
    </source>
</evidence>
<dbReference type="PANTHER" id="PTHR21016">
    <property type="entry name" value="BETA-AMYLOID BINDING PROTEIN-RELATED"/>
    <property type="match status" value="1"/>
</dbReference>
<keyword evidence="10" id="KW-1185">Reference proteome</keyword>
<evidence type="ECO:0000256" key="5">
    <source>
        <dbReference type="ARBA" id="ARBA00023136"/>
    </source>
</evidence>
<comment type="subcellular location">
    <subcellularLocation>
        <location evidence="1">Membrane</location>
        <topology evidence="1">Multi-pass membrane protein</topology>
    </subcellularLocation>
</comment>